<evidence type="ECO:0000256" key="2">
    <source>
        <dbReference type="SAM" id="Phobius"/>
    </source>
</evidence>
<evidence type="ECO:0000259" key="3">
    <source>
        <dbReference type="Pfam" id="PF06452"/>
    </source>
</evidence>
<dbReference type="Pfam" id="PF06452">
    <property type="entry name" value="CBM9_1"/>
    <property type="match status" value="1"/>
</dbReference>
<keyword evidence="2" id="KW-1133">Transmembrane helix</keyword>
<dbReference type="GO" id="GO:0030246">
    <property type="term" value="F:carbohydrate binding"/>
    <property type="evidence" value="ECO:0007669"/>
    <property type="project" value="InterPro"/>
</dbReference>
<dbReference type="EMBL" id="VIGC01000030">
    <property type="protein sequence ID" value="TQE93975.1"/>
    <property type="molecule type" value="Genomic_DNA"/>
</dbReference>
<feature type="region of interest" description="Disordered" evidence="1">
    <location>
        <begin position="75"/>
        <end position="103"/>
    </location>
</feature>
<gene>
    <name evidence="4" type="ORF">FKZ61_19180</name>
</gene>
<dbReference type="GO" id="GO:0016052">
    <property type="term" value="P:carbohydrate catabolic process"/>
    <property type="evidence" value="ECO:0007669"/>
    <property type="project" value="InterPro"/>
</dbReference>
<evidence type="ECO:0000256" key="1">
    <source>
        <dbReference type="SAM" id="MobiDB-lite"/>
    </source>
</evidence>
<dbReference type="InterPro" id="IPR010502">
    <property type="entry name" value="Carb-bd_dom_fam9"/>
</dbReference>
<dbReference type="AlphaFoldDB" id="A0A540VB65"/>
<feature type="compositionally biased region" description="Polar residues" evidence="1">
    <location>
        <begin position="475"/>
        <end position="485"/>
    </location>
</feature>
<feature type="transmembrane region" description="Helical" evidence="2">
    <location>
        <begin position="24"/>
        <end position="45"/>
    </location>
</feature>
<evidence type="ECO:0000313" key="5">
    <source>
        <dbReference type="Proteomes" id="UP000317371"/>
    </source>
</evidence>
<dbReference type="SUPFAM" id="SSF49344">
    <property type="entry name" value="CBD9-like"/>
    <property type="match status" value="1"/>
</dbReference>
<feature type="region of interest" description="Disordered" evidence="1">
    <location>
        <begin position="467"/>
        <end position="502"/>
    </location>
</feature>
<keyword evidence="2" id="KW-0472">Membrane</keyword>
<organism evidence="4 5">
    <name type="scientific">Litorilinea aerophila</name>
    <dbReference type="NCBI Taxonomy" id="1204385"/>
    <lineage>
        <taxon>Bacteria</taxon>
        <taxon>Bacillati</taxon>
        <taxon>Chloroflexota</taxon>
        <taxon>Caldilineae</taxon>
        <taxon>Caldilineales</taxon>
        <taxon>Caldilineaceae</taxon>
        <taxon>Litorilinea</taxon>
    </lineage>
</organism>
<dbReference type="Gene3D" id="2.60.40.1190">
    <property type="match status" value="1"/>
</dbReference>
<dbReference type="Proteomes" id="UP000317371">
    <property type="component" value="Unassembled WGS sequence"/>
</dbReference>
<dbReference type="OrthoDB" id="160168at2"/>
<name>A0A540VB65_9CHLR</name>
<proteinExistence type="predicted"/>
<reference evidence="4 5" key="1">
    <citation type="submission" date="2019-06" db="EMBL/GenBank/DDBJ databases">
        <title>Genome sequence of Litorilinea aerophila BAA-2444.</title>
        <authorList>
            <person name="Maclea K.S."/>
            <person name="Maurais E.G."/>
            <person name="Iannazzi L.C."/>
        </authorList>
    </citation>
    <scope>NUCLEOTIDE SEQUENCE [LARGE SCALE GENOMIC DNA]</scope>
    <source>
        <strain evidence="4 5">ATCC BAA-2444</strain>
    </source>
</reference>
<dbReference type="InParanoid" id="A0A540VB65"/>
<keyword evidence="2" id="KW-0812">Transmembrane</keyword>
<comment type="caution">
    <text evidence="4">The sequence shown here is derived from an EMBL/GenBank/DDBJ whole genome shotgun (WGS) entry which is preliminary data.</text>
</comment>
<accession>A0A540VB65</accession>
<evidence type="ECO:0000313" key="4">
    <source>
        <dbReference type="EMBL" id="TQE93975.1"/>
    </source>
</evidence>
<protein>
    <recommendedName>
        <fullName evidence="3">Carbohydrate-binding domain-containing protein</fullName>
    </recommendedName>
</protein>
<sequence>MSRPDDFEIVDEEEETGWGSGRRLWLWILAFAFMVLFIGLVGLAYTQIVRRLGPSPAPASTVTLVTATAIPTVPALTSPSPSAQPTAPGVSPTQSATPSPAVTPTAVTCREAVEARFAALYSRERLGCPRSGLHVEWAAWQRFERGSMLWRNDTNRVYVFYQDGSWQPVDEHWNGRTVPLRAAPPPGLQAPIRGFGYIWGLRDDVFAGLGWAVEAEKGFCAAIQDFEGGFILASSPVPSCTADQLYNHATAPDWVPIELVATVDGRWREATGENSLAAPPEATRPIARPAGHGVFPADPLAAVVLDGQFNEWSTPQFPITAVVHGADRYGGPMDLAGTFQVAWSEQGLYLGVRVVDDQYRSGPAGTDMWQGDGLEIHLDRELLADFSNPQADGDDYQIGVSFGPGLDQIRAYRWLPLDQEGPLEIPGAVAVTGQGYQVELLIPWYVFGLGDPPPAGGSRFGFNVSINDNDGDQPAQETVASASPRRTTHDNPTEWGTLILRP</sequence>
<keyword evidence="5" id="KW-1185">Reference proteome</keyword>
<feature type="domain" description="Carbohydrate-binding" evidence="3">
    <location>
        <begin position="311"/>
        <end position="501"/>
    </location>
</feature>
<dbReference type="RefSeq" id="WP_141611774.1">
    <property type="nucleotide sequence ID" value="NZ_VIGC02000030.1"/>
</dbReference>
<dbReference type="GO" id="GO:0004553">
    <property type="term" value="F:hydrolase activity, hydrolyzing O-glycosyl compounds"/>
    <property type="evidence" value="ECO:0007669"/>
    <property type="project" value="InterPro"/>
</dbReference>